<keyword evidence="2" id="KW-1185">Reference proteome</keyword>
<evidence type="ECO:0000313" key="1">
    <source>
        <dbReference type="EMBL" id="KAG7164974.1"/>
    </source>
</evidence>
<protein>
    <submittedName>
        <fullName evidence="1">Uncharacterized protein</fullName>
    </submittedName>
</protein>
<accession>A0A8J5MVW2</accession>
<dbReference type="Proteomes" id="UP000747542">
    <property type="component" value="Unassembled WGS sequence"/>
</dbReference>
<gene>
    <name evidence="1" type="ORF">Hamer_G004709</name>
</gene>
<evidence type="ECO:0000313" key="2">
    <source>
        <dbReference type="Proteomes" id="UP000747542"/>
    </source>
</evidence>
<comment type="caution">
    <text evidence="1">The sequence shown here is derived from an EMBL/GenBank/DDBJ whole genome shotgun (WGS) entry which is preliminary data.</text>
</comment>
<dbReference type="AlphaFoldDB" id="A0A8J5MVW2"/>
<proteinExistence type="predicted"/>
<name>A0A8J5MVW2_HOMAM</name>
<dbReference type="EMBL" id="JAHLQT010024847">
    <property type="protein sequence ID" value="KAG7164974.1"/>
    <property type="molecule type" value="Genomic_DNA"/>
</dbReference>
<sequence length="71" mass="7726">MTPPSTALHMTPTTSTSAHTDAFNIYLPTHDALIICRLHGAHSIYLPDAHNIYLPTHDAHSICPLPTNLAL</sequence>
<organism evidence="1 2">
    <name type="scientific">Homarus americanus</name>
    <name type="common">American lobster</name>
    <dbReference type="NCBI Taxonomy" id="6706"/>
    <lineage>
        <taxon>Eukaryota</taxon>
        <taxon>Metazoa</taxon>
        <taxon>Ecdysozoa</taxon>
        <taxon>Arthropoda</taxon>
        <taxon>Crustacea</taxon>
        <taxon>Multicrustacea</taxon>
        <taxon>Malacostraca</taxon>
        <taxon>Eumalacostraca</taxon>
        <taxon>Eucarida</taxon>
        <taxon>Decapoda</taxon>
        <taxon>Pleocyemata</taxon>
        <taxon>Astacidea</taxon>
        <taxon>Nephropoidea</taxon>
        <taxon>Nephropidae</taxon>
        <taxon>Homarus</taxon>
    </lineage>
</organism>
<reference evidence="1" key="1">
    <citation type="journal article" date="2021" name="Sci. Adv.">
        <title>The American lobster genome reveals insights on longevity, neural, and immune adaptations.</title>
        <authorList>
            <person name="Polinski J.M."/>
            <person name="Zimin A.V."/>
            <person name="Clark K.F."/>
            <person name="Kohn A.B."/>
            <person name="Sadowski N."/>
            <person name="Timp W."/>
            <person name="Ptitsyn A."/>
            <person name="Khanna P."/>
            <person name="Romanova D.Y."/>
            <person name="Williams P."/>
            <person name="Greenwood S.J."/>
            <person name="Moroz L.L."/>
            <person name="Walt D.R."/>
            <person name="Bodnar A.G."/>
        </authorList>
    </citation>
    <scope>NUCLEOTIDE SEQUENCE</scope>
    <source>
        <strain evidence="1">GMGI-L3</strain>
    </source>
</reference>